<gene>
    <name evidence="2" type="ORF">V9T40_009914</name>
</gene>
<organism evidence="2 3">
    <name type="scientific">Parthenolecanium corni</name>
    <dbReference type="NCBI Taxonomy" id="536013"/>
    <lineage>
        <taxon>Eukaryota</taxon>
        <taxon>Metazoa</taxon>
        <taxon>Ecdysozoa</taxon>
        <taxon>Arthropoda</taxon>
        <taxon>Hexapoda</taxon>
        <taxon>Insecta</taxon>
        <taxon>Pterygota</taxon>
        <taxon>Neoptera</taxon>
        <taxon>Paraneoptera</taxon>
        <taxon>Hemiptera</taxon>
        <taxon>Sternorrhyncha</taxon>
        <taxon>Coccoidea</taxon>
        <taxon>Coccidae</taxon>
        <taxon>Parthenolecanium</taxon>
    </lineage>
</organism>
<dbReference type="Proteomes" id="UP001367676">
    <property type="component" value="Unassembled WGS sequence"/>
</dbReference>
<proteinExistence type="predicted"/>
<dbReference type="AlphaFoldDB" id="A0AAN9TLC2"/>
<keyword evidence="3" id="KW-1185">Reference proteome</keyword>
<evidence type="ECO:0000313" key="3">
    <source>
        <dbReference type="Proteomes" id="UP001367676"/>
    </source>
</evidence>
<feature type="compositionally biased region" description="Polar residues" evidence="1">
    <location>
        <begin position="164"/>
        <end position="182"/>
    </location>
</feature>
<accession>A0AAN9TLC2</accession>
<feature type="region of interest" description="Disordered" evidence="1">
    <location>
        <begin position="164"/>
        <end position="192"/>
    </location>
</feature>
<dbReference type="EMBL" id="JBBCAQ010000017">
    <property type="protein sequence ID" value="KAK7597689.1"/>
    <property type="molecule type" value="Genomic_DNA"/>
</dbReference>
<evidence type="ECO:0000313" key="2">
    <source>
        <dbReference type="EMBL" id="KAK7597689.1"/>
    </source>
</evidence>
<sequence>MSYITQPLNQLQQQQHQQQQQQQQPQTDINNIGAIMGAGAVYLSPSHQQFNPIKIEPNASPDYRHYTQPPIYEHPVPSPSSFRYPNPLPHYEEIRKPENEQPNPSPGYQSILHELLPPVTPGFNSDVQVGTVSSSEFSLGRLDSGDLLHVDEITLSENMNNSLNIGSNEESNMNDSLTNLANRTFDREYRQQ</sequence>
<feature type="region of interest" description="Disordered" evidence="1">
    <location>
        <begin position="1"/>
        <end position="26"/>
    </location>
</feature>
<comment type="caution">
    <text evidence="2">The sequence shown here is derived from an EMBL/GenBank/DDBJ whole genome shotgun (WGS) entry which is preliminary data.</text>
</comment>
<reference evidence="2 3" key="1">
    <citation type="submission" date="2024-03" db="EMBL/GenBank/DDBJ databases">
        <title>Adaptation during the transition from Ophiocordyceps entomopathogen to insect associate is accompanied by gene loss and intensified selection.</title>
        <authorList>
            <person name="Ward C.M."/>
            <person name="Onetto C.A."/>
            <person name="Borneman A.R."/>
        </authorList>
    </citation>
    <scope>NUCLEOTIDE SEQUENCE [LARGE SCALE GENOMIC DNA]</scope>
    <source>
        <strain evidence="2">AWRI1</strain>
        <tissue evidence="2">Single Adult Female</tissue>
    </source>
</reference>
<protein>
    <submittedName>
        <fullName evidence="2">Uncharacterized protein</fullName>
    </submittedName>
</protein>
<name>A0AAN9TLC2_9HEMI</name>
<evidence type="ECO:0000256" key="1">
    <source>
        <dbReference type="SAM" id="MobiDB-lite"/>
    </source>
</evidence>